<dbReference type="InterPro" id="IPR007219">
    <property type="entry name" value="XnlR_reg_dom"/>
</dbReference>
<evidence type="ECO:0000256" key="4">
    <source>
        <dbReference type="ARBA" id="ARBA00023125"/>
    </source>
</evidence>
<dbReference type="InterPro" id="IPR051615">
    <property type="entry name" value="Transcr_Regulatory_Elem"/>
</dbReference>
<feature type="compositionally biased region" description="Low complexity" evidence="7">
    <location>
        <begin position="82"/>
        <end position="102"/>
    </location>
</feature>
<evidence type="ECO:0000256" key="2">
    <source>
        <dbReference type="ARBA" id="ARBA00022833"/>
    </source>
</evidence>
<dbReference type="AlphaFoldDB" id="A0A066WIP9"/>
<evidence type="ECO:0000313" key="10">
    <source>
        <dbReference type="Proteomes" id="UP000027361"/>
    </source>
</evidence>
<feature type="region of interest" description="Disordered" evidence="7">
    <location>
        <begin position="933"/>
        <end position="976"/>
    </location>
</feature>
<feature type="compositionally biased region" description="Polar residues" evidence="7">
    <location>
        <begin position="485"/>
        <end position="497"/>
    </location>
</feature>
<feature type="compositionally biased region" description="Polar residues" evidence="7">
    <location>
        <begin position="933"/>
        <end position="952"/>
    </location>
</feature>
<accession>A0A066WIP9</accession>
<dbReference type="SMART" id="SM00906">
    <property type="entry name" value="Fungal_trans"/>
    <property type="match status" value="1"/>
</dbReference>
<feature type="region of interest" description="Disordered" evidence="7">
    <location>
        <begin position="484"/>
        <end position="517"/>
    </location>
</feature>
<evidence type="ECO:0000256" key="7">
    <source>
        <dbReference type="SAM" id="MobiDB-lite"/>
    </source>
</evidence>
<name>A0A066WIP9_TILAU</name>
<evidence type="ECO:0000256" key="5">
    <source>
        <dbReference type="ARBA" id="ARBA00023163"/>
    </source>
</evidence>
<dbReference type="GO" id="GO:0003677">
    <property type="term" value="F:DNA binding"/>
    <property type="evidence" value="ECO:0007669"/>
    <property type="project" value="UniProtKB-KW"/>
</dbReference>
<feature type="region of interest" description="Disordered" evidence="7">
    <location>
        <begin position="342"/>
        <end position="362"/>
    </location>
</feature>
<dbReference type="GeneID" id="25265871"/>
<comment type="caution">
    <text evidence="9">The sequence shown here is derived from an EMBL/GenBank/DDBJ whole genome shotgun (WGS) entry which is preliminary data.</text>
</comment>
<dbReference type="STRING" id="1037660.A0A066WIP9"/>
<dbReference type="CDD" id="cd12148">
    <property type="entry name" value="fungal_TF_MHR"/>
    <property type="match status" value="1"/>
</dbReference>
<evidence type="ECO:0000259" key="8">
    <source>
        <dbReference type="SMART" id="SM00906"/>
    </source>
</evidence>
<dbReference type="Pfam" id="PF04082">
    <property type="entry name" value="Fungal_trans"/>
    <property type="match status" value="1"/>
</dbReference>
<feature type="compositionally biased region" description="Basic and acidic residues" evidence="7">
    <location>
        <begin position="508"/>
        <end position="517"/>
    </location>
</feature>
<dbReference type="PANTHER" id="PTHR31313">
    <property type="entry name" value="TY1 ENHANCER ACTIVATOR"/>
    <property type="match status" value="1"/>
</dbReference>
<dbReference type="GO" id="GO:0006351">
    <property type="term" value="P:DNA-templated transcription"/>
    <property type="evidence" value="ECO:0007669"/>
    <property type="project" value="InterPro"/>
</dbReference>
<evidence type="ECO:0000256" key="3">
    <source>
        <dbReference type="ARBA" id="ARBA00023015"/>
    </source>
</evidence>
<protein>
    <recommendedName>
        <fullName evidence="8">Xylanolytic transcriptional activator regulatory domain-containing protein</fullName>
    </recommendedName>
</protein>
<feature type="compositionally biased region" description="Low complexity" evidence="7">
    <location>
        <begin position="123"/>
        <end position="135"/>
    </location>
</feature>
<dbReference type="OrthoDB" id="2428527at2759"/>
<keyword evidence="2" id="KW-0862">Zinc</keyword>
<gene>
    <name evidence="9" type="ORF">K437DRAFT_266605</name>
</gene>
<keyword evidence="6" id="KW-0539">Nucleus</keyword>
<keyword evidence="3" id="KW-0805">Transcription regulation</keyword>
<keyword evidence="1" id="KW-0479">Metal-binding</keyword>
<feature type="compositionally biased region" description="Low complexity" evidence="7">
    <location>
        <begin position="172"/>
        <end position="183"/>
    </location>
</feature>
<feature type="compositionally biased region" description="Polar residues" evidence="7">
    <location>
        <begin position="103"/>
        <end position="112"/>
    </location>
</feature>
<keyword evidence="10" id="KW-1185">Reference proteome</keyword>
<keyword evidence="4" id="KW-0238">DNA-binding</keyword>
<feature type="compositionally biased region" description="Polar residues" evidence="7">
    <location>
        <begin position="55"/>
        <end position="71"/>
    </location>
</feature>
<keyword evidence="5" id="KW-0804">Transcription</keyword>
<dbReference type="PANTHER" id="PTHR31313:SF78">
    <property type="entry name" value="TRANSCRIPTION FACTOR DOMAIN-CONTAINING PROTEIN"/>
    <property type="match status" value="1"/>
</dbReference>
<evidence type="ECO:0000313" key="9">
    <source>
        <dbReference type="EMBL" id="KDN52413.1"/>
    </source>
</evidence>
<feature type="region of interest" description="Disordered" evidence="7">
    <location>
        <begin position="152"/>
        <end position="195"/>
    </location>
</feature>
<reference evidence="9 10" key="1">
    <citation type="submission" date="2014-05" db="EMBL/GenBank/DDBJ databases">
        <title>Draft genome sequence of a rare smut relative, Tilletiaria anomala UBC 951.</title>
        <authorList>
            <consortium name="DOE Joint Genome Institute"/>
            <person name="Toome M."/>
            <person name="Kuo A."/>
            <person name="Henrissat B."/>
            <person name="Lipzen A."/>
            <person name="Tritt A."/>
            <person name="Yoshinaga Y."/>
            <person name="Zane M."/>
            <person name="Barry K."/>
            <person name="Grigoriev I.V."/>
            <person name="Spatafora J.W."/>
            <person name="Aimea M.C."/>
        </authorList>
    </citation>
    <scope>NUCLEOTIDE SEQUENCE [LARGE SCALE GENOMIC DNA]</scope>
    <source>
        <strain evidence="9 10">UBC 951</strain>
    </source>
</reference>
<dbReference type="HOGENOM" id="CLU_291892_0_0_1"/>
<evidence type="ECO:0000256" key="6">
    <source>
        <dbReference type="ARBA" id="ARBA00023242"/>
    </source>
</evidence>
<feature type="domain" description="Xylanolytic transcriptional activator regulatory" evidence="8">
    <location>
        <begin position="558"/>
        <end position="640"/>
    </location>
</feature>
<organism evidence="9 10">
    <name type="scientific">Tilletiaria anomala (strain ATCC 24038 / CBS 436.72 / UBC 951)</name>
    <dbReference type="NCBI Taxonomy" id="1037660"/>
    <lineage>
        <taxon>Eukaryota</taxon>
        <taxon>Fungi</taxon>
        <taxon>Dikarya</taxon>
        <taxon>Basidiomycota</taxon>
        <taxon>Ustilaginomycotina</taxon>
        <taxon>Exobasidiomycetes</taxon>
        <taxon>Georgefischeriales</taxon>
        <taxon>Tilletiariaceae</taxon>
        <taxon>Tilletiaria</taxon>
    </lineage>
</organism>
<dbReference type="InParanoid" id="A0A066WIP9"/>
<feature type="region of interest" description="Disordered" evidence="7">
    <location>
        <begin position="1"/>
        <end position="135"/>
    </location>
</feature>
<dbReference type="RefSeq" id="XP_013245271.1">
    <property type="nucleotide sequence ID" value="XM_013389817.1"/>
</dbReference>
<sequence length="1045" mass="112544">MGKDIGKDNTRNKPQTTAASSTLSQDTTVNIGNIASLPARKRGASGATAKKQRGGSRQSSPVPQVPTSASTVPPPQTGPSEPSILSHPPSGSSTSSFLLSHSQYPPQSQLHALSSHPYPPLQPQSAAQGAARQAAYVDSLRQQQYAAQQYPLSNPSAQDGYGNSAYDTAEDSAASGSGSCSASRPSYTRQPCATLPAPTSYDREASVGGTFGREIYTSRITGISSGMNIPDFASRLSNRRGDAALQGSGQDPSVSPTAPMRAGLRPTFAPTLPTASPASASAVWTQDFDHDAKSANSGARAAVAEEASATIDAVEWRLIETYVAFVHAHWPILAVNKPSFHTEPRGPATSAAQVPLQAAEPRRDGASIGLANQQQWSEQQPLVTYIASLKTSNPILFNAALAVVSATFEAEKDMKPRSQLSSMGSLDPLNAGDSFTLAGTAGGSFDGPSPGPGGVMQDVSVVTRVSLSQTLGLPATGKDFAVGEQASQDSANKTLNGSDPFVRQHARHTGDPHDLSRSYADESRSAILPIAHTRLLWVVQTLLLLALADLGAGRMAQAFMMSGMACRLALDMSLHRVEGETILRMERGQGEDVEEEITLRRRAFWACYILDKAVSCVTEKPFVLRSSDIDVPFPSTNTTDEVELWLNTTSASFVQHRAIPELKLSRSYRISVFVAWAKLMIILEYILDELYSLPARRSAQAGMAADMRPLNGRDAGDSMEMKFRSMLRLLGEWAEELPEEIRWHGLFPGHDNASRHARTSGANPHRGVGPNVLTLRAWASLCMLALHRPFIPRNVSNGSQGEAVSSLSALSHPAQACISAADEILNLVDAFESTFPVRKIPSGWVFLVFSSATIYSSFGTASMPQQPIYNGLVDATMQQQQYRLTHDTALHCQRQLNRCIERLKRISETHKGAAPDVEILRNLSDVRNSIAGSSNAAESTSQKANLTSSTSADAPAFYPAQPPPHSAFATSQQQRQPQLGPYEHANQHSAQPQQESRSAYDSMNEGFMLEGFWNSMPFGESWDSWRSYFNHLQPTITAPVSSFPQ</sequence>
<dbReference type="EMBL" id="JMSN01000010">
    <property type="protein sequence ID" value="KDN52413.1"/>
    <property type="molecule type" value="Genomic_DNA"/>
</dbReference>
<feature type="compositionally biased region" description="Polar residues" evidence="7">
    <location>
        <begin position="12"/>
        <end position="33"/>
    </location>
</feature>
<dbReference type="Proteomes" id="UP000027361">
    <property type="component" value="Unassembled WGS sequence"/>
</dbReference>
<evidence type="ECO:0000256" key="1">
    <source>
        <dbReference type="ARBA" id="ARBA00022723"/>
    </source>
</evidence>
<dbReference type="GO" id="GO:0008270">
    <property type="term" value="F:zinc ion binding"/>
    <property type="evidence" value="ECO:0007669"/>
    <property type="project" value="InterPro"/>
</dbReference>
<proteinExistence type="predicted"/>
<feature type="compositionally biased region" description="Basic and acidic residues" evidence="7">
    <location>
        <begin position="1"/>
        <end position="11"/>
    </location>
</feature>